<name>A0A916QDN8_9BACL</name>
<dbReference type="Proteomes" id="UP000654993">
    <property type="component" value="Unassembled WGS sequence"/>
</dbReference>
<dbReference type="RefSeq" id="WP_200965442.1">
    <property type="nucleotide sequence ID" value="NZ_BMAQ01000003.1"/>
</dbReference>
<keyword evidence="2" id="KW-1185">Reference proteome</keyword>
<comment type="caution">
    <text evidence="1">The sequence shown here is derived from an EMBL/GenBank/DDBJ whole genome shotgun (WGS) entry which is preliminary data.</text>
</comment>
<accession>A0A916QDN8</accession>
<sequence length="219" mass="25269">MAIVDYDGLWIHAGEEFRDFNGDMHYKHVWQMKHLFTRGDLEGNTFSFTLDDYVYFYDQSTGIRYEGTREEVNLAAGGRIDVLNDEDLFEEVRRLTIIQTIQDHLAATINAHNEKVKKYGIVYQFTLPVFSQEEWSNTIDDISVIAFLQGIPMYNQHYNNYALGGSRLMVRDGYFGTIEDGIKVYYPGRCLNGHEVIETFSSAKQAAQSGYIPRSCLNR</sequence>
<evidence type="ECO:0000313" key="1">
    <source>
        <dbReference type="EMBL" id="GFR37158.1"/>
    </source>
</evidence>
<reference evidence="1" key="1">
    <citation type="submission" date="2020-08" db="EMBL/GenBank/DDBJ databases">
        <authorList>
            <person name="Uke A."/>
            <person name="Chhe C."/>
            <person name="Baramee S."/>
            <person name="Kosugi A."/>
        </authorList>
    </citation>
    <scope>NUCLEOTIDE SEQUENCE</scope>
    <source>
        <strain evidence="1">DA-C8</strain>
    </source>
</reference>
<gene>
    <name evidence="1" type="ORF">PRECH8_04540</name>
</gene>
<organism evidence="1 2">
    <name type="scientific">Insulibacter thermoxylanivorax</name>
    <dbReference type="NCBI Taxonomy" id="2749268"/>
    <lineage>
        <taxon>Bacteria</taxon>
        <taxon>Bacillati</taxon>
        <taxon>Bacillota</taxon>
        <taxon>Bacilli</taxon>
        <taxon>Bacillales</taxon>
        <taxon>Paenibacillaceae</taxon>
        <taxon>Insulibacter</taxon>
    </lineage>
</organism>
<dbReference type="AlphaFoldDB" id="A0A916QDN8"/>
<reference evidence="1" key="2">
    <citation type="journal article" date="2021" name="Data Brief">
        <title>Draft genome sequence data of the facultative, thermophilic, xylanolytic bacterium Paenibacillus sp. strain DA-C8.</title>
        <authorList>
            <person name="Chhe C."/>
            <person name="Uke A."/>
            <person name="Baramee S."/>
            <person name="Ungkulpasvich U."/>
            <person name="Tachaapaikoon C."/>
            <person name="Pason P."/>
            <person name="Waeonukul R."/>
            <person name="Ratanakhanokchai K."/>
            <person name="Kosugi A."/>
        </authorList>
    </citation>
    <scope>NUCLEOTIDE SEQUENCE</scope>
    <source>
        <strain evidence="1">DA-C8</strain>
    </source>
</reference>
<proteinExistence type="predicted"/>
<dbReference type="EMBL" id="BMAQ01000003">
    <property type="protein sequence ID" value="GFR37158.1"/>
    <property type="molecule type" value="Genomic_DNA"/>
</dbReference>
<evidence type="ECO:0000313" key="2">
    <source>
        <dbReference type="Proteomes" id="UP000654993"/>
    </source>
</evidence>
<protein>
    <submittedName>
        <fullName evidence="1">Uncharacterized protein</fullName>
    </submittedName>
</protein>